<comment type="caution">
    <text evidence="1">The sequence shown here is derived from an EMBL/GenBank/DDBJ whole genome shotgun (WGS) entry which is preliminary data.</text>
</comment>
<gene>
    <name evidence="1" type="ORF">ElyMa_001794800</name>
</gene>
<proteinExistence type="predicted"/>
<protein>
    <submittedName>
        <fullName evidence="1">Uncharacterized protein</fullName>
    </submittedName>
</protein>
<dbReference type="Proteomes" id="UP000762676">
    <property type="component" value="Unassembled WGS sequence"/>
</dbReference>
<name>A0AAV4EEL7_9GAST</name>
<organism evidence="1 2">
    <name type="scientific">Elysia marginata</name>
    <dbReference type="NCBI Taxonomy" id="1093978"/>
    <lineage>
        <taxon>Eukaryota</taxon>
        <taxon>Metazoa</taxon>
        <taxon>Spiralia</taxon>
        <taxon>Lophotrochozoa</taxon>
        <taxon>Mollusca</taxon>
        <taxon>Gastropoda</taxon>
        <taxon>Heterobranchia</taxon>
        <taxon>Euthyneura</taxon>
        <taxon>Panpulmonata</taxon>
        <taxon>Sacoglossa</taxon>
        <taxon>Placobranchoidea</taxon>
        <taxon>Plakobranchidae</taxon>
        <taxon>Elysia</taxon>
    </lineage>
</organism>
<sequence>MGLPEELYFAMLEVGHCARRHKIPGSLSHIMIDIAQTLLELWRRDERAAMLFATGVLSGPTNLWETLGSCPSLLLRRVGDC</sequence>
<keyword evidence="2" id="KW-1185">Reference proteome</keyword>
<dbReference type="AlphaFoldDB" id="A0AAV4EEL7"/>
<accession>A0AAV4EEL7</accession>
<dbReference type="EMBL" id="BMAT01003640">
    <property type="protein sequence ID" value="GFR59457.1"/>
    <property type="molecule type" value="Genomic_DNA"/>
</dbReference>
<evidence type="ECO:0000313" key="1">
    <source>
        <dbReference type="EMBL" id="GFR59457.1"/>
    </source>
</evidence>
<evidence type="ECO:0000313" key="2">
    <source>
        <dbReference type="Proteomes" id="UP000762676"/>
    </source>
</evidence>
<reference evidence="1 2" key="1">
    <citation type="journal article" date="2021" name="Elife">
        <title>Chloroplast acquisition without the gene transfer in kleptoplastic sea slugs, Plakobranchus ocellatus.</title>
        <authorList>
            <person name="Maeda T."/>
            <person name="Takahashi S."/>
            <person name="Yoshida T."/>
            <person name="Shimamura S."/>
            <person name="Takaki Y."/>
            <person name="Nagai Y."/>
            <person name="Toyoda A."/>
            <person name="Suzuki Y."/>
            <person name="Arimoto A."/>
            <person name="Ishii H."/>
            <person name="Satoh N."/>
            <person name="Nishiyama T."/>
            <person name="Hasebe M."/>
            <person name="Maruyama T."/>
            <person name="Minagawa J."/>
            <person name="Obokata J."/>
            <person name="Shigenobu S."/>
        </authorList>
    </citation>
    <scope>NUCLEOTIDE SEQUENCE [LARGE SCALE GENOMIC DNA]</scope>
</reference>